<accession>A0A0P0N6F9</accession>
<name>A0A0P0N6F9_9CREN</name>
<reference evidence="1 2" key="1">
    <citation type="submission" date="2015-10" db="EMBL/GenBank/DDBJ databases">
        <title>Complete genome sequence of hyperthermophilic archaeon Pyrodictium delaneyi Su06.</title>
        <authorList>
            <person name="Jung J.-H."/>
            <person name="Lin J."/>
            <person name="Holden J.F."/>
            <person name="Park C.-S."/>
        </authorList>
    </citation>
    <scope>NUCLEOTIDE SEQUENCE [LARGE SCALE GENOMIC DNA]</scope>
    <source>
        <strain evidence="1 2">Su06</strain>
    </source>
</reference>
<evidence type="ECO:0000313" key="1">
    <source>
        <dbReference type="EMBL" id="ALL01884.1"/>
    </source>
</evidence>
<evidence type="ECO:0000313" key="2">
    <source>
        <dbReference type="Proteomes" id="UP000058613"/>
    </source>
</evidence>
<organism evidence="1 2">
    <name type="scientific">Pyrodictium delaneyi</name>
    <dbReference type="NCBI Taxonomy" id="1273541"/>
    <lineage>
        <taxon>Archaea</taxon>
        <taxon>Thermoproteota</taxon>
        <taxon>Thermoprotei</taxon>
        <taxon>Desulfurococcales</taxon>
        <taxon>Pyrodictiaceae</taxon>
        <taxon>Pyrodictium</taxon>
    </lineage>
</organism>
<dbReference type="OrthoDB" id="383587at2157"/>
<dbReference type="KEGG" id="pdl:Pyrde_1841"/>
<protein>
    <submittedName>
        <fullName evidence="1">Uncharacterized protein</fullName>
    </submittedName>
</protein>
<gene>
    <name evidence="1" type="ORF">Pyrde_1841</name>
</gene>
<dbReference type="EMBL" id="CP013011">
    <property type="protein sequence ID" value="ALL01884.1"/>
    <property type="molecule type" value="Genomic_DNA"/>
</dbReference>
<proteinExistence type="predicted"/>
<dbReference type="Proteomes" id="UP000058613">
    <property type="component" value="Chromosome"/>
</dbReference>
<dbReference type="AlphaFoldDB" id="A0A0P0N6F9"/>
<dbReference type="GeneID" id="26100181"/>
<dbReference type="RefSeq" id="WP_143522111.1">
    <property type="nucleotide sequence ID" value="NZ_CP013011.1"/>
</dbReference>
<sequence length="142" mass="16156">MPVDLREVLERLREYGLRCSVSPEELLAYIQGPSYEDDRVTQEEILGEELLLLHEAAEICILKNMGYRITRGTVVEAYPDTYRAHLIALGIELAEAERLGRLDWIARRCRDLASYFDDPHLPSGMEDAVSQLISRYCGGVLT</sequence>